<accession>A0AA35UT50</accession>
<protein>
    <submittedName>
        <fullName evidence="1">Uncharacterized protein</fullName>
    </submittedName>
</protein>
<reference evidence="1" key="1">
    <citation type="submission" date="2023-04" db="EMBL/GenBank/DDBJ databases">
        <authorList>
            <person name="Vijverberg K."/>
            <person name="Xiong W."/>
            <person name="Schranz E."/>
        </authorList>
    </citation>
    <scope>NUCLEOTIDE SEQUENCE</scope>
</reference>
<dbReference type="AlphaFoldDB" id="A0AA35UT50"/>
<proteinExistence type="predicted"/>
<keyword evidence="2" id="KW-1185">Reference proteome</keyword>
<gene>
    <name evidence="1" type="ORF">LSALG_LOCUS4428</name>
</gene>
<evidence type="ECO:0000313" key="1">
    <source>
        <dbReference type="EMBL" id="CAI9263749.1"/>
    </source>
</evidence>
<sequence length="150" mass="17297">MEWKGNHGNFVTTEQPPPLLLNSIATNQLVNLGIAMENAIKPLIQLIESHACLVDSHAEEEGMSYGVLGKNKTVMNERFNLNIILQFYQRSRGVVYFLLSNYDILRFYVYSEEYLVIYATFVINYFNSYASRLIKLDGKLRYFSISGDHL</sequence>
<dbReference type="Proteomes" id="UP001177003">
    <property type="component" value="Chromosome 0"/>
</dbReference>
<dbReference type="EMBL" id="OX465086">
    <property type="protein sequence ID" value="CAI9263749.1"/>
    <property type="molecule type" value="Genomic_DNA"/>
</dbReference>
<evidence type="ECO:0000313" key="2">
    <source>
        <dbReference type="Proteomes" id="UP001177003"/>
    </source>
</evidence>
<organism evidence="1 2">
    <name type="scientific">Lactuca saligna</name>
    <name type="common">Willowleaf lettuce</name>
    <dbReference type="NCBI Taxonomy" id="75948"/>
    <lineage>
        <taxon>Eukaryota</taxon>
        <taxon>Viridiplantae</taxon>
        <taxon>Streptophyta</taxon>
        <taxon>Embryophyta</taxon>
        <taxon>Tracheophyta</taxon>
        <taxon>Spermatophyta</taxon>
        <taxon>Magnoliopsida</taxon>
        <taxon>eudicotyledons</taxon>
        <taxon>Gunneridae</taxon>
        <taxon>Pentapetalae</taxon>
        <taxon>asterids</taxon>
        <taxon>campanulids</taxon>
        <taxon>Asterales</taxon>
        <taxon>Asteraceae</taxon>
        <taxon>Cichorioideae</taxon>
        <taxon>Cichorieae</taxon>
        <taxon>Lactucinae</taxon>
        <taxon>Lactuca</taxon>
    </lineage>
</organism>
<name>A0AA35UT50_LACSI</name>